<evidence type="ECO:0000256" key="4">
    <source>
        <dbReference type="RuleBase" id="RU003690"/>
    </source>
</evidence>
<dbReference type="GO" id="GO:0005975">
    <property type="term" value="P:carbohydrate metabolic process"/>
    <property type="evidence" value="ECO:0007669"/>
    <property type="project" value="InterPro"/>
</dbReference>
<keyword evidence="3" id="KW-0326">Glycosidase</keyword>
<evidence type="ECO:0000256" key="1">
    <source>
        <dbReference type="ARBA" id="ARBA00010838"/>
    </source>
</evidence>
<dbReference type="EMBL" id="JNBS01004219">
    <property type="protein sequence ID" value="OQR83842.1"/>
    <property type="molecule type" value="Genomic_DNA"/>
</dbReference>
<comment type="similarity">
    <text evidence="1 4">Belongs to the glycosyl hydrolase 1 family.</text>
</comment>
<dbReference type="PANTHER" id="PTHR10353:SF36">
    <property type="entry name" value="LP05116P"/>
    <property type="match status" value="1"/>
</dbReference>
<dbReference type="Proteomes" id="UP000243217">
    <property type="component" value="Unassembled WGS sequence"/>
</dbReference>
<feature type="non-terminal residue" evidence="5">
    <location>
        <position position="251"/>
    </location>
</feature>
<dbReference type="Gene3D" id="3.20.20.80">
    <property type="entry name" value="Glycosidases"/>
    <property type="match status" value="1"/>
</dbReference>
<dbReference type="InterPro" id="IPR001360">
    <property type="entry name" value="Glyco_hydro_1"/>
</dbReference>
<dbReference type="Pfam" id="PF00232">
    <property type="entry name" value="Glyco_hydro_1"/>
    <property type="match status" value="1"/>
</dbReference>
<dbReference type="GO" id="GO:0008422">
    <property type="term" value="F:beta-glucosidase activity"/>
    <property type="evidence" value="ECO:0007669"/>
    <property type="project" value="TreeGrafter"/>
</dbReference>
<gene>
    <name evidence="5" type="ORF">THRCLA_10905</name>
</gene>
<dbReference type="AlphaFoldDB" id="A0A1V9YDS3"/>
<dbReference type="STRING" id="74557.A0A1V9YDS3"/>
<keyword evidence="6" id="KW-1185">Reference proteome</keyword>
<reference evidence="5 6" key="1">
    <citation type="journal article" date="2014" name="Genome Biol. Evol.">
        <title>The secreted proteins of Achlya hypogyna and Thraustotheca clavata identify the ancestral oomycete secretome and reveal gene acquisitions by horizontal gene transfer.</title>
        <authorList>
            <person name="Misner I."/>
            <person name="Blouin N."/>
            <person name="Leonard G."/>
            <person name="Richards T.A."/>
            <person name="Lane C.E."/>
        </authorList>
    </citation>
    <scope>NUCLEOTIDE SEQUENCE [LARGE SCALE GENOMIC DNA]</scope>
    <source>
        <strain evidence="5 6">ATCC 34112</strain>
    </source>
</reference>
<evidence type="ECO:0000256" key="2">
    <source>
        <dbReference type="ARBA" id="ARBA00022801"/>
    </source>
</evidence>
<proteinExistence type="inferred from homology"/>
<keyword evidence="2 5" id="KW-0378">Hydrolase</keyword>
<sequence>GLLGGQVVVDAFAAYARLCFERFGDRVKSWLTLNEPWCSSVLGYGNGHMAPGRKHKGKTETYIAAHTLLLCHAHAVKVYRTEFKEVQGGEIGITLNCDWREPKPTDDPVEHERNAEAAERAVQFDLGWFADPVYFGDYPEVMKARLGHRLPKFTEEESALLKGSSDFFGLNHYGTAYAEPADNYVPGVEASEIGEIWDDSGVKLSSDDAWLRTDMGWNAVPWGFRKLLVWINKRYSPVGGIIVTENGCAVA</sequence>
<protein>
    <submittedName>
        <fullName evidence="5">Glycoside hydrolase</fullName>
    </submittedName>
</protein>
<dbReference type="InterPro" id="IPR017853">
    <property type="entry name" value="GH"/>
</dbReference>
<dbReference type="PANTHER" id="PTHR10353">
    <property type="entry name" value="GLYCOSYL HYDROLASE"/>
    <property type="match status" value="1"/>
</dbReference>
<feature type="non-terminal residue" evidence="5">
    <location>
        <position position="1"/>
    </location>
</feature>
<evidence type="ECO:0000313" key="6">
    <source>
        <dbReference type="Proteomes" id="UP000243217"/>
    </source>
</evidence>
<accession>A0A1V9YDS3</accession>
<dbReference type="SUPFAM" id="SSF51445">
    <property type="entry name" value="(Trans)glycosidases"/>
    <property type="match status" value="1"/>
</dbReference>
<evidence type="ECO:0000313" key="5">
    <source>
        <dbReference type="EMBL" id="OQR83842.1"/>
    </source>
</evidence>
<evidence type="ECO:0000256" key="3">
    <source>
        <dbReference type="ARBA" id="ARBA00023295"/>
    </source>
</evidence>
<name>A0A1V9YDS3_9STRA</name>
<dbReference type="OrthoDB" id="65569at2759"/>
<comment type="caution">
    <text evidence="5">The sequence shown here is derived from an EMBL/GenBank/DDBJ whole genome shotgun (WGS) entry which is preliminary data.</text>
</comment>
<organism evidence="5 6">
    <name type="scientific">Thraustotheca clavata</name>
    <dbReference type="NCBI Taxonomy" id="74557"/>
    <lineage>
        <taxon>Eukaryota</taxon>
        <taxon>Sar</taxon>
        <taxon>Stramenopiles</taxon>
        <taxon>Oomycota</taxon>
        <taxon>Saprolegniomycetes</taxon>
        <taxon>Saprolegniales</taxon>
        <taxon>Achlyaceae</taxon>
        <taxon>Thraustotheca</taxon>
    </lineage>
</organism>